<dbReference type="PANTHER" id="PTHR22958">
    <property type="entry name" value="GLYCEROPHOSPHORYL DIESTER PHOSPHODIESTERASE"/>
    <property type="match status" value="1"/>
</dbReference>
<dbReference type="GO" id="GO:0047389">
    <property type="term" value="F:glycerophosphocholine phosphodiesterase activity"/>
    <property type="evidence" value="ECO:0007669"/>
    <property type="project" value="TreeGrafter"/>
</dbReference>
<organism evidence="8 9">
    <name type="scientific">Lachancea meyersii CBS 8951</name>
    <dbReference type="NCBI Taxonomy" id="1266667"/>
    <lineage>
        <taxon>Eukaryota</taxon>
        <taxon>Fungi</taxon>
        <taxon>Dikarya</taxon>
        <taxon>Ascomycota</taxon>
        <taxon>Saccharomycotina</taxon>
        <taxon>Saccharomycetes</taxon>
        <taxon>Saccharomycetales</taxon>
        <taxon>Saccharomycetaceae</taxon>
        <taxon>Lachancea</taxon>
    </lineage>
</organism>
<dbReference type="PROSITE" id="PS50088">
    <property type="entry name" value="ANK_REPEAT"/>
    <property type="match status" value="1"/>
</dbReference>
<evidence type="ECO:0000259" key="7">
    <source>
        <dbReference type="PROSITE" id="PS51704"/>
    </source>
</evidence>
<dbReference type="PANTHER" id="PTHR22958:SF1">
    <property type="entry name" value="GLYCEROPHOSPHOCHOLINE PHOSPHODIESTERASE GPCPD1"/>
    <property type="match status" value="1"/>
</dbReference>
<reference evidence="9" key="1">
    <citation type="submission" date="2016-03" db="EMBL/GenBank/DDBJ databases">
        <authorList>
            <person name="Devillers Hugo."/>
        </authorList>
    </citation>
    <scope>NUCLEOTIDE SEQUENCE [LARGE SCALE GENOMIC DNA]</scope>
</reference>
<protein>
    <submittedName>
        <fullName evidence="8">LAME_0D09450g1_1</fullName>
    </submittedName>
</protein>
<dbReference type="InterPro" id="IPR002110">
    <property type="entry name" value="Ankyrin_rpt"/>
</dbReference>
<feature type="repeat" description="ANK" evidence="4">
    <location>
        <begin position="559"/>
        <end position="591"/>
    </location>
</feature>
<keyword evidence="3 4" id="KW-0040">ANK repeat</keyword>
<dbReference type="Pfam" id="PF03009">
    <property type="entry name" value="GDPD"/>
    <property type="match status" value="1"/>
</dbReference>
<dbReference type="PROSITE" id="PS51704">
    <property type="entry name" value="GP_PDE"/>
    <property type="match status" value="1"/>
</dbReference>
<dbReference type="PROSITE" id="PS50297">
    <property type="entry name" value="ANK_REP_REGION"/>
    <property type="match status" value="1"/>
</dbReference>
<evidence type="ECO:0000256" key="2">
    <source>
        <dbReference type="ARBA" id="ARBA00022801"/>
    </source>
</evidence>
<feature type="domain" description="GP-PDE" evidence="7">
    <location>
        <begin position="932"/>
        <end position="1271"/>
    </location>
</feature>
<dbReference type="PROSITE" id="PS51382">
    <property type="entry name" value="SPX"/>
    <property type="match status" value="1"/>
</dbReference>
<evidence type="ECO:0000256" key="4">
    <source>
        <dbReference type="PROSITE-ProRule" id="PRU00023"/>
    </source>
</evidence>
<name>A0A1G4JBD7_9SACH</name>
<dbReference type="InterPro" id="IPR051578">
    <property type="entry name" value="GDPD"/>
</dbReference>
<dbReference type="Pfam" id="PF25329">
    <property type="entry name" value="C2_GDE1"/>
    <property type="match status" value="1"/>
</dbReference>
<dbReference type="PROSITE" id="PS50007">
    <property type="entry name" value="PIPLC_X_DOMAIN"/>
    <property type="match status" value="1"/>
</dbReference>
<dbReference type="InterPro" id="IPR036770">
    <property type="entry name" value="Ankyrin_rpt-contain_sf"/>
</dbReference>
<dbReference type="InterPro" id="IPR057506">
    <property type="entry name" value="C2_GPCPD1"/>
</dbReference>
<dbReference type="Gene3D" id="1.25.40.20">
    <property type="entry name" value="Ankyrin repeat-containing domain"/>
    <property type="match status" value="1"/>
</dbReference>
<dbReference type="EMBL" id="LT598482">
    <property type="protein sequence ID" value="SCU87278.1"/>
    <property type="molecule type" value="Genomic_DNA"/>
</dbReference>
<feature type="domain" description="SPX" evidence="6">
    <location>
        <begin position="1"/>
        <end position="191"/>
    </location>
</feature>
<feature type="region of interest" description="Disordered" evidence="5">
    <location>
        <begin position="623"/>
        <end position="675"/>
    </location>
</feature>
<dbReference type="SUPFAM" id="SSF48403">
    <property type="entry name" value="Ankyrin repeat"/>
    <property type="match status" value="1"/>
</dbReference>
<sequence>MKFGKTFPNHQVPEWSHQYVNYKNLKKHIKEISIAQQELHKQRSCHTDILAKSRINSDAAEILLEEPEVKKRLATFFFALDRDIEKVSEFYNTQFLEYDRRLRRLLSSAQLTSLNAIARETQDKSISHPETGALSSDITEDYAEILGILVELRSDFRNLKWYAELNKRAFAKILKKLDKKVGTKHQQAYLQHRILPLGISNDAEISKELGLINETLDLISPPFSNLQDSEMDSDDAQLPLKDSSSPMNVVAQLIEKDDGRSVVTELVSMYRSVVFIPKRTLIALLNKAALSQSFECIDEILKIIPTLGDHSDISGRNFFHHHVIALGKGVKQQRGENLPNFVPEVSGMDFKDSKSFDELCNVEPATLPEKSSRLVGAYGPDGVNSNDSPVSLLYVLNRLPPHLRSSLLQRDAYKRTPLHYSAQYGLFEVSKLIIESLREWGAWDPAVPIDSKEVWGDGEGFTPLHLAVIGLHPRTVSSLTSYGNASTKFESQRLLHLATKLNSPELLKALLSVPGFSVNYADPDTCETALYIAAKLNLTKALEFLLKNAADTEIGERNFGWTPIFVAATEGFYDVAKMLADYGANYSKFDESGWTPMEHAVLRGHLDVADVLKIEDQVVTRPKLSPQFSQNNESVSEKKSSCTTNTEVRPPPEPLPKNLYQHSSGSESFIAGGSDSNIKNSSRHHLLKNSVSGEPKALGTKSLRQTSPQLKSFGHTHLQEDQSIVLVLLGPKESSVAVSFNKVPLSKVSSTELDTALSLVITCPDDLKNTPAVLDLPLDDTLDPVHFTVPFKEDSSHTLFFDIVPTYSYHATKIMNHSTEVKRRPSPPSSESLSGLGETAGTRPSSASVLKRPESHKSKVLGRAVALLDKGVMSVGPNRSSLSDTRTIPIIECETLEVLGTIKYEFMIVKPFIHPNIKLTRGETFWKSLVSTRVIGHRGLGKNMNTNRSLQLGENTVESFIAAASLGASYIEFDVQLTKDDVPVIYHDFIVAESGVDIPMHALTSEQFLDLNNADRHRKSLDTNFNGRSMDDTDAALVQRAYSVKSETRPGIGKIAASEKSPLAKLYEDRMRLTRTFKKNNFKGNARGHSIASSFVTLKELFKKIPSNVGFNVECKYPMLDEAIEDDIGHITVELNHWCDTVLGTVYDNVNGRDIIFSSFHPDVCIMLSLKQPSFPILYLTEGGTKKTVDARAASLQNAIRFAKTWDLLGIVSAAKPIIKAPRLAQVIKSNGLVCVTYGVDNNDPEVAQIEMDAGVDAVIVDSVLAVRRGLTKSANVQSLSAYRT</sequence>
<dbReference type="SMART" id="SM00248">
    <property type="entry name" value="ANK"/>
    <property type="match status" value="7"/>
</dbReference>
<keyword evidence="9" id="KW-1185">Reference proteome</keyword>
<evidence type="ECO:0000256" key="1">
    <source>
        <dbReference type="ARBA" id="ARBA00022737"/>
    </source>
</evidence>
<dbReference type="GO" id="GO:0046475">
    <property type="term" value="P:glycerophospholipid catabolic process"/>
    <property type="evidence" value="ECO:0007669"/>
    <property type="project" value="TreeGrafter"/>
</dbReference>
<feature type="region of interest" description="Disordered" evidence="5">
    <location>
        <begin position="818"/>
        <end position="856"/>
    </location>
</feature>
<dbReference type="InterPro" id="IPR004331">
    <property type="entry name" value="SPX_dom"/>
</dbReference>
<evidence type="ECO:0000313" key="8">
    <source>
        <dbReference type="EMBL" id="SCU87278.1"/>
    </source>
</evidence>
<dbReference type="Gene3D" id="3.20.20.190">
    <property type="entry name" value="Phosphatidylinositol (PI) phosphodiesterase"/>
    <property type="match status" value="1"/>
</dbReference>
<dbReference type="CDD" id="cd14484">
    <property type="entry name" value="SPX_GDE1_like"/>
    <property type="match status" value="1"/>
</dbReference>
<dbReference type="OrthoDB" id="197419at2759"/>
<keyword evidence="2" id="KW-0378">Hydrolase</keyword>
<dbReference type="InterPro" id="IPR030395">
    <property type="entry name" value="GP_PDE_dom"/>
</dbReference>
<dbReference type="InterPro" id="IPR017946">
    <property type="entry name" value="PLC-like_Pdiesterase_TIM-brl"/>
</dbReference>
<evidence type="ECO:0000313" key="9">
    <source>
        <dbReference type="Proteomes" id="UP000191144"/>
    </source>
</evidence>
<accession>A0A1G4JBD7</accession>
<dbReference type="Proteomes" id="UP000191144">
    <property type="component" value="Chromosome D"/>
</dbReference>
<evidence type="ECO:0000256" key="5">
    <source>
        <dbReference type="SAM" id="MobiDB-lite"/>
    </source>
</evidence>
<evidence type="ECO:0000256" key="3">
    <source>
        <dbReference type="ARBA" id="ARBA00023043"/>
    </source>
</evidence>
<dbReference type="SUPFAM" id="SSF51695">
    <property type="entry name" value="PLC-like phosphodiesterases"/>
    <property type="match status" value="1"/>
</dbReference>
<dbReference type="Pfam" id="PF03105">
    <property type="entry name" value="SPX"/>
    <property type="match status" value="2"/>
</dbReference>
<gene>
    <name evidence="8" type="ORF">LAME_0D09450G</name>
</gene>
<dbReference type="Pfam" id="PF12796">
    <property type="entry name" value="Ank_2"/>
    <property type="match status" value="1"/>
</dbReference>
<proteinExistence type="predicted"/>
<keyword evidence="1" id="KW-0677">Repeat</keyword>
<evidence type="ECO:0000259" key="6">
    <source>
        <dbReference type="PROSITE" id="PS51382"/>
    </source>
</evidence>